<dbReference type="OrthoDB" id="5181611at2"/>
<evidence type="ECO:0000313" key="1">
    <source>
        <dbReference type="EMBL" id="GFG55592.1"/>
    </source>
</evidence>
<evidence type="ECO:0000313" key="2">
    <source>
        <dbReference type="EMBL" id="PEG37597.1"/>
    </source>
</evidence>
<sequence length="282" mass="31308">MGESFIAFRGSDAVASGATTPYALRSKCVAVYPGVYVPRETTLTAIDRAAAAWLWSRCRAVVAGQSAAALHGAKWVDGRRPAELLWPNRHAPQGISTWSDRFSDDEIEVIDGMRVTTPARTALDLACRYPLGKAVAAIDALANATQLKMADVELLAERYPGRRGIVKARKVLDLVDPGAESPQETWLRLVVIRNDFPRPQTQIPVYDEFGVLVAVFDLGWEDLKLAMDYEGEHHWLTRSRLNRDIRKAEAVAELGWIDLRVTADDTEGGIVRRLSAAWQRRT</sequence>
<evidence type="ECO:0000313" key="4">
    <source>
        <dbReference type="Proteomes" id="UP000465302"/>
    </source>
</evidence>
<dbReference type="AlphaFoldDB" id="A0A2A7N1H3"/>
<dbReference type="EMBL" id="BLKS01000004">
    <property type="protein sequence ID" value="GFG55592.1"/>
    <property type="molecule type" value="Genomic_DNA"/>
</dbReference>
<protein>
    <recommendedName>
        <fullName evidence="5">Cullin, a subunit of E3 ubiquitin ligase</fullName>
    </recommendedName>
</protein>
<organism evidence="2 3">
    <name type="scientific">Mycolicibacterium agri</name>
    <name type="common">Mycobacterium agri</name>
    <dbReference type="NCBI Taxonomy" id="36811"/>
    <lineage>
        <taxon>Bacteria</taxon>
        <taxon>Bacillati</taxon>
        <taxon>Actinomycetota</taxon>
        <taxon>Actinomycetes</taxon>
        <taxon>Mycobacteriales</taxon>
        <taxon>Mycobacteriaceae</taxon>
        <taxon>Mycolicibacterium</taxon>
    </lineage>
</organism>
<proteinExistence type="predicted"/>
<dbReference type="RefSeq" id="WP_097940939.1">
    <property type="nucleotide sequence ID" value="NZ_BLKS01000004.1"/>
</dbReference>
<reference evidence="1" key="3">
    <citation type="submission" date="2020-02" db="EMBL/GenBank/DDBJ databases">
        <authorList>
            <person name="Matsumoto Y."/>
            <person name="Motooka D."/>
            <person name="Nakamura S."/>
        </authorList>
    </citation>
    <scope>NUCLEOTIDE SEQUENCE</scope>
    <source>
        <strain evidence="1">JCM 6377</strain>
    </source>
</reference>
<evidence type="ECO:0000313" key="3">
    <source>
        <dbReference type="Proteomes" id="UP000220914"/>
    </source>
</evidence>
<reference evidence="1 4" key="2">
    <citation type="journal article" date="2019" name="Emerg. Microbes Infect.">
        <title>Comprehensive subspecies identification of 175 nontuberculous mycobacteria species based on 7547 genomic profiles.</title>
        <authorList>
            <person name="Matsumoto Y."/>
            <person name="Kinjo T."/>
            <person name="Motooka D."/>
            <person name="Nabeya D."/>
            <person name="Jung N."/>
            <person name="Uechi K."/>
            <person name="Horii T."/>
            <person name="Iida T."/>
            <person name="Fujita J."/>
            <person name="Nakamura S."/>
        </authorList>
    </citation>
    <scope>NUCLEOTIDE SEQUENCE [LARGE SCALE GENOMIC DNA]</scope>
    <source>
        <strain evidence="1 4">JCM 6377</strain>
    </source>
</reference>
<dbReference type="EMBL" id="PDCP01000025">
    <property type="protein sequence ID" value="PEG37597.1"/>
    <property type="molecule type" value="Genomic_DNA"/>
</dbReference>
<reference evidence="2 3" key="1">
    <citation type="submission" date="2017-10" db="EMBL/GenBank/DDBJ databases">
        <title>The new phylogeny of genus Mycobacterium.</title>
        <authorList>
            <person name="Tortoli E."/>
            <person name="Trovato A."/>
            <person name="Cirillo D.M."/>
        </authorList>
    </citation>
    <scope>NUCLEOTIDE SEQUENCE [LARGE SCALE GENOMIC DNA]</scope>
    <source>
        <strain evidence="2 3">CCUG37673</strain>
    </source>
</reference>
<comment type="caution">
    <text evidence="2">The sequence shown here is derived from an EMBL/GenBank/DDBJ whole genome shotgun (WGS) entry which is preliminary data.</text>
</comment>
<name>A0A2A7N1H3_MYCAG</name>
<dbReference type="Proteomes" id="UP000220914">
    <property type="component" value="Unassembled WGS sequence"/>
</dbReference>
<keyword evidence="3" id="KW-1185">Reference proteome</keyword>
<dbReference type="Proteomes" id="UP000465302">
    <property type="component" value="Unassembled WGS sequence"/>
</dbReference>
<accession>A0A2A7N1H3</accession>
<evidence type="ECO:0008006" key="5">
    <source>
        <dbReference type="Google" id="ProtNLM"/>
    </source>
</evidence>
<gene>
    <name evidence="2" type="ORF">CQY20_15320</name>
    <name evidence="1" type="ORF">MAGR_70330</name>
</gene>